<evidence type="ECO:0000256" key="8">
    <source>
        <dbReference type="SAM" id="MobiDB-lite"/>
    </source>
</evidence>
<feature type="region of interest" description="Disordered" evidence="8">
    <location>
        <begin position="298"/>
        <end position="325"/>
    </location>
</feature>
<dbReference type="AlphaFoldDB" id="A0A2A8CXX4"/>
<keyword evidence="4 7" id="KW-0133">Cell shape</keyword>
<dbReference type="SUPFAM" id="SSF141523">
    <property type="entry name" value="L,D-transpeptidase catalytic domain-like"/>
    <property type="match status" value="1"/>
</dbReference>
<protein>
    <submittedName>
        <fullName evidence="11">L,D-transpeptidase</fullName>
    </submittedName>
</protein>
<proteinExistence type="inferred from homology"/>
<feature type="domain" description="L,D-TPase catalytic" evidence="10">
    <location>
        <begin position="137"/>
        <end position="272"/>
    </location>
</feature>
<dbReference type="GO" id="GO:0018104">
    <property type="term" value="P:peptidoglycan-protein cross-linking"/>
    <property type="evidence" value="ECO:0007669"/>
    <property type="project" value="TreeGrafter"/>
</dbReference>
<dbReference type="InterPro" id="IPR050979">
    <property type="entry name" value="LD-transpeptidase"/>
</dbReference>
<dbReference type="Proteomes" id="UP000220102">
    <property type="component" value="Unassembled WGS sequence"/>
</dbReference>
<dbReference type="UniPathway" id="UPA00219"/>
<name>A0A2A8CXX4_9BACT</name>
<evidence type="ECO:0000256" key="7">
    <source>
        <dbReference type="PROSITE-ProRule" id="PRU01373"/>
    </source>
</evidence>
<evidence type="ECO:0000256" key="3">
    <source>
        <dbReference type="ARBA" id="ARBA00022679"/>
    </source>
</evidence>
<organism evidence="11 12">
    <name type="scientific">Longibacter salinarum</name>
    <dbReference type="NCBI Taxonomy" id="1850348"/>
    <lineage>
        <taxon>Bacteria</taxon>
        <taxon>Pseudomonadati</taxon>
        <taxon>Rhodothermota</taxon>
        <taxon>Rhodothermia</taxon>
        <taxon>Rhodothermales</taxon>
        <taxon>Salisaetaceae</taxon>
        <taxon>Longibacter</taxon>
    </lineage>
</organism>
<sequence>MPWILRSVVIGAMLAIVAGLPAPSTAQGYFDQFELENILTRRAESLDALPEVYYEYMVYDDPSGNSVMARNRLYSRLGNGDMKLGHQRAQLVELLNRITLENVSLGDTLVVPTQYGLDFRAYSPFPRYYPGARDHDKVFIIHKTIQAFAAYEYGTLQRWGIVNTGNPDSTATPNGRFNFNWKEEQRVSTLSPPGEEWEMYWVFNFHAARGIHVHQYAMPTGGPTSHGCVRLVDADAKWIYDWAEAWNTTTGHIGPASGRGKLKSPGSMVLVLGEDPPEHHPNPFLEKRRYPVLKRVSLPTDPYSVEPGTPQQEMWDRLRKQRASR</sequence>
<feature type="active site" description="Proton donor/acceptor" evidence="7">
    <location>
        <position position="214"/>
    </location>
</feature>
<keyword evidence="5 7" id="KW-0573">Peptidoglycan synthesis</keyword>
<gene>
    <name evidence="11" type="ORF">CRI94_09025</name>
</gene>
<evidence type="ECO:0000256" key="9">
    <source>
        <dbReference type="SAM" id="SignalP"/>
    </source>
</evidence>
<evidence type="ECO:0000256" key="4">
    <source>
        <dbReference type="ARBA" id="ARBA00022960"/>
    </source>
</evidence>
<keyword evidence="6 7" id="KW-0961">Cell wall biogenesis/degradation</keyword>
<feature type="chain" id="PRO_5012698903" evidence="9">
    <location>
        <begin position="27"/>
        <end position="325"/>
    </location>
</feature>
<evidence type="ECO:0000256" key="2">
    <source>
        <dbReference type="ARBA" id="ARBA00005992"/>
    </source>
</evidence>
<dbReference type="CDD" id="cd16913">
    <property type="entry name" value="YkuD_like"/>
    <property type="match status" value="1"/>
</dbReference>
<dbReference type="GO" id="GO:0071555">
    <property type="term" value="P:cell wall organization"/>
    <property type="evidence" value="ECO:0007669"/>
    <property type="project" value="UniProtKB-UniRule"/>
</dbReference>
<dbReference type="PROSITE" id="PS52029">
    <property type="entry name" value="LD_TPASE"/>
    <property type="match status" value="1"/>
</dbReference>
<dbReference type="GO" id="GO:0016740">
    <property type="term" value="F:transferase activity"/>
    <property type="evidence" value="ECO:0007669"/>
    <property type="project" value="UniProtKB-KW"/>
</dbReference>
<keyword evidence="3" id="KW-0808">Transferase</keyword>
<dbReference type="GO" id="GO:0071972">
    <property type="term" value="F:peptidoglycan L,D-transpeptidase activity"/>
    <property type="evidence" value="ECO:0007669"/>
    <property type="project" value="TreeGrafter"/>
</dbReference>
<dbReference type="PANTHER" id="PTHR30582:SF2">
    <property type="entry name" value="L,D-TRANSPEPTIDASE YCIB-RELATED"/>
    <property type="match status" value="1"/>
</dbReference>
<dbReference type="EMBL" id="PDEQ01000004">
    <property type="protein sequence ID" value="PEN13453.1"/>
    <property type="molecule type" value="Genomic_DNA"/>
</dbReference>
<dbReference type="Gene3D" id="2.40.440.10">
    <property type="entry name" value="L,D-transpeptidase catalytic domain-like"/>
    <property type="match status" value="1"/>
</dbReference>
<comment type="caution">
    <text evidence="11">The sequence shown here is derived from an EMBL/GenBank/DDBJ whole genome shotgun (WGS) entry which is preliminary data.</text>
</comment>
<comment type="similarity">
    <text evidence="2">Belongs to the YkuD family.</text>
</comment>
<evidence type="ECO:0000259" key="10">
    <source>
        <dbReference type="PROSITE" id="PS52029"/>
    </source>
</evidence>
<evidence type="ECO:0000256" key="6">
    <source>
        <dbReference type="ARBA" id="ARBA00023316"/>
    </source>
</evidence>
<dbReference type="Pfam" id="PF03734">
    <property type="entry name" value="YkuD"/>
    <property type="match status" value="1"/>
</dbReference>
<feature type="signal peptide" evidence="9">
    <location>
        <begin position="1"/>
        <end position="26"/>
    </location>
</feature>
<accession>A0A2A8CXX4</accession>
<reference evidence="11 12" key="1">
    <citation type="submission" date="2017-10" db="EMBL/GenBank/DDBJ databases">
        <title>Draft genome of Longibacter Salinarum.</title>
        <authorList>
            <person name="Goh K.M."/>
            <person name="Shamsir M.S."/>
            <person name="Lim S.W."/>
        </authorList>
    </citation>
    <scope>NUCLEOTIDE SEQUENCE [LARGE SCALE GENOMIC DNA]</scope>
    <source>
        <strain evidence="11 12">KCTC 52045</strain>
    </source>
</reference>
<evidence type="ECO:0000313" key="12">
    <source>
        <dbReference type="Proteomes" id="UP000220102"/>
    </source>
</evidence>
<dbReference type="GO" id="GO:0008360">
    <property type="term" value="P:regulation of cell shape"/>
    <property type="evidence" value="ECO:0007669"/>
    <property type="project" value="UniProtKB-UniRule"/>
</dbReference>
<dbReference type="InterPro" id="IPR038063">
    <property type="entry name" value="Transpep_catalytic_dom"/>
</dbReference>
<comment type="pathway">
    <text evidence="1 7">Cell wall biogenesis; peptidoglycan biosynthesis.</text>
</comment>
<keyword evidence="12" id="KW-1185">Reference proteome</keyword>
<dbReference type="InterPro" id="IPR005490">
    <property type="entry name" value="LD_TPept_cat_dom"/>
</dbReference>
<keyword evidence="9" id="KW-0732">Signal</keyword>
<dbReference type="PANTHER" id="PTHR30582">
    <property type="entry name" value="L,D-TRANSPEPTIDASE"/>
    <property type="match status" value="1"/>
</dbReference>
<dbReference type="GO" id="GO:0005576">
    <property type="term" value="C:extracellular region"/>
    <property type="evidence" value="ECO:0007669"/>
    <property type="project" value="TreeGrafter"/>
</dbReference>
<evidence type="ECO:0000256" key="1">
    <source>
        <dbReference type="ARBA" id="ARBA00004752"/>
    </source>
</evidence>
<evidence type="ECO:0000313" key="11">
    <source>
        <dbReference type="EMBL" id="PEN13453.1"/>
    </source>
</evidence>
<feature type="active site" description="Nucleophile" evidence="7">
    <location>
        <position position="228"/>
    </location>
</feature>
<dbReference type="OrthoDB" id="463216at2"/>
<evidence type="ECO:0000256" key="5">
    <source>
        <dbReference type="ARBA" id="ARBA00022984"/>
    </source>
</evidence>